<feature type="domain" description="SGNH hydrolase-type esterase" evidence="1">
    <location>
        <begin position="69"/>
        <end position="258"/>
    </location>
</feature>
<dbReference type="PANTHER" id="PTHR30383">
    <property type="entry name" value="THIOESTERASE 1/PROTEASE 1/LYSOPHOSPHOLIPASE L1"/>
    <property type="match status" value="1"/>
</dbReference>
<dbReference type="AlphaFoldDB" id="A0A845EZE2"/>
<comment type="caution">
    <text evidence="2">The sequence shown here is derived from an EMBL/GenBank/DDBJ whole genome shotgun (WGS) entry which is preliminary data.</text>
</comment>
<dbReference type="PANTHER" id="PTHR30383:SF27">
    <property type="entry name" value="SPORE GERMINATION LIPASE LIPC"/>
    <property type="match status" value="1"/>
</dbReference>
<reference evidence="2 3" key="1">
    <citation type="submission" date="2019-11" db="EMBL/GenBank/DDBJ databases">
        <title>Genome sequences of 17 halophilic strains isolated from different environments.</title>
        <authorList>
            <person name="Furrow R.E."/>
        </authorList>
    </citation>
    <scope>NUCLEOTIDE SEQUENCE [LARGE SCALE GENOMIC DNA]</scope>
    <source>
        <strain evidence="2 3">22506_14_FS</strain>
    </source>
</reference>
<dbReference type="Proteomes" id="UP000447833">
    <property type="component" value="Unassembled WGS sequence"/>
</dbReference>
<name>A0A845EZE2_9BACL</name>
<dbReference type="SUPFAM" id="SSF52266">
    <property type="entry name" value="SGNH hydrolase"/>
    <property type="match status" value="1"/>
</dbReference>
<evidence type="ECO:0000313" key="2">
    <source>
        <dbReference type="EMBL" id="MYL63899.1"/>
    </source>
</evidence>
<proteinExistence type="predicted"/>
<organism evidence="2 3">
    <name type="scientific">Guptibacillus hwajinpoensis</name>
    <dbReference type="NCBI Taxonomy" id="208199"/>
    <lineage>
        <taxon>Bacteria</taxon>
        <taxon>Bacillati</taxon>
        <taxon>Bacillota</taxon>
        <taxon>Bacilli</taxon>
        <taxon>Bacillales</taxon>
        <taxon>Guptibacillaceae</taxon>
        <taxon>Guptibacillus</taxon>
    </lineage>
</organism>
<dbReference type="CDD" id="cd04506">
    <property type="entry name" value="SGNH_hydrolase_YpmR_like"/>
    <property type="match status" value="1"/>
</dbReference>
<dbReference type="EMBL" id="WMEY01000003">
    <property type="protein sequence ID" value="MYL63899.1"/>
    <property type="molecule type" value="Genomic_DNA"/>
</dbReference>
<evidence type="ECO:0000259" key="1">
    <source>
        <dbReference type="Pfam" id="PF13472"/>
    </source>
</evidence>
<dbReference type="Gene3D" id="3.40.50.1110">
    <property type="entry name" value="SGNH hydrolase"/>
    <property type="match status" value="1"/>
</dbReference>
<dbReference type="InterPro" id="IPR013830">
    <property type="entry name" value="SGNH_hydro"/>
</dbReference>
<dbReference type="GO" id="GO:0004622">
    <property type="term" value="F:phosphatidylcholine lysophospholipase activity"/>
    <property type="evidence" value="ECO:0007669"/>
    <property type="project" value="TreeGrafter"/>
</dbReference>
<protein>
    <submittedName>
        <fullName evidence="2">GDSL family lipase</fullName>
    </submittedName>
</protein>
<dbReference type="InterPro" id="IPR036514">
    <property type="entry name" value="SGNH_hydro_sf"/>
</dbReference>
<accession>A0A845EZE2</accession>
<dbReference type="Pfam" id="PF13472">
    <property type="entry name" value="Lipase_GDSL_2"/>
    <property type="match status" value="1"/>
</dbReference>
<dbReference type="InterPro" id="IPR051532">
    <property type="entry name" value="Ester_Hydrolysis_Enzymes"/>
</dbReference>
<sequence>MIMKRWMKWLLITLILLIFSGTGTFTYFYFNTDSHPEQTNSLPLSDKIQEAFQEEPDLDEPKEIRVVGLGDSLTKGVGDHAKEGYIGYVSDKYFEKDQEATVMLKNYAITGSETEDLLKRLEQKTVRNGVQKADYIFLTIGGNDLFGVVKNHFMNLDQQYFTLQKKIYLENLTTILATIRNLNPDAPIYFTGLFNPFSKAFGDIPEMNEIVDDWNQGSRSTVSDTTDATFVPVADLFLESEENLLYEDAFHPNDEGYHLMGDRIVSYLKENNVANR</sequence>
<gene>
    <name evidence="2" type="ORF">GLW07_11085</name>
</gene>
<evidence type="ECO:0000313" key="3">
    <source>
        <dbReference type="Proteomes" id="UP000447833"/>
    </source>
</evidence>